<dbReference type="RefSeq" id="WP_221446385.1">
    <property type="nucleotide sequence ID" value="NZ_JACHJT010000002.1"/>
</dbReference>
<comment type="caution">
    <text evidence="2">The sequence shown here is derived from an EMBL/GenBank/DDBJ whole genome shotgun (WGS) entry which is preliminary data.</text>
</comment>
<gene>
    <name evidence="2" type="ORF">F4561_006187</name>
</gene>
<dbReference type="GO" id="GO:0008410">
    <property type="term" value="F:CoA-transferase activity"/>
    <property type="evidence" value="ECO:0007669"/>
    <property type="project" value="TreeGrafter"/>
</dbReference>
<dbReference type="Gene3D" id="3.30.1540.10">
    <property type="entry name" value="formyl-coa transferase, domain 3"/>
    <property type="match status" value="1"/>
</dbReference>
<dbReference type="SUPFAM" id="SSF89796">
    <property type="entry name" value="CoA-transferase family III (CaiB/BaiF)"/>
    <property type="match status" value="1"/>
</dbReference>
<dbReference type="Gene3D" id="3.40.50.10540">
    <property type="entry name" value="Crotonobetainyl-coa:carnitine coa-transferase, domain 1"/>
    <property type="match status" value="1"/>
</dbReference>
<keyword evidence="3" id="KW-1185">Reference proteome</keyword>
<name>A0A7W7W606_9ACTN</name>
<reference evidence="2 3" key="1">
    <citation type="submission" date="2020-08" db="EMBL/GenBank/DDBJ databases">
        <title>Sequencing the genomes of 1000 actinobacteria strains.</title>
        <authorList>
            <person name="Klenk H.-P."/>
        </authorList>
    </citation>
    <scope>NUCLEOTIDE SEQUENCE [LARGE SCALE GENOMIC DNA]</scope>
    <source>
        <strain evidence="2 3">DSM 102030</strain>
    </source>
</reference>
<dbReference type="Pfam" id="PF02515">
    <property type="entry name" value="CoA_transf_3"/>
    <property type="match status" value="1"/>
</dbReference>
<keyword evidence="1 2" id="KW-0808">Transferase</keyword>
<dbReference type="Proteomes" id="UP000523007">
    <property type="component" value="Unassembled WGS sequence"/>
</dbReference>
<dbReference type="InterPro" id="IPR023606">
    <property type="entry name" value="CoA-Trfase_III_dom_1_sf"/>
</dbReference>
<evidence type="ECO:0000313" key="2">
    <source>
        <dbReference type="EMBL" id="MBB4935293.1"/>
    </source>
</evidence>
<evidence type="ECO:0000256" key="1">
    <source>
        <dbReference type="ARBA" id="ARBA00022679"/>
    </source>
</evidence>
<dbReference type="InterPro" id="IPR044855">
    <property type="entry name" value="CoA-Trfase_III_dom3_sf"/>
</dbReference>
<protein>
    <submittedName>
        <fullName evidence="2">Crotonobetainyl-CoA:carnitine CoA-transferase CaiB-like acyl-CoA transferase</fullName>
    </submittedName>
</protein>
<proteinExistence type="predicted"/>
<sequence>MTAAVSDETGRGPLTGVRVVDLTTSYAGPTAAMYLADLGADVVKVERPGRGDDTREWAPPDVNGTAAWFASANRNKRSIVIDLRSEGGKTALLSLLDRADVFLVNLNPGKLASLGLEPETLHERNPALVYCAMSGFGLTGPDWDLPGYDLVAQARSGLMSVTGEPGGTPQRVSTALSDVVSGMAAALAVSAATVRQRQSGEGDVVDVSLLDTDLALMAPRISAYLAGDPEPRPSGGTDSVLAIYQSFATANENIVIAVGNDAIWQRMCTALDLGDLATAPELADNAGRRAHRERIVAAMTQRLRCHPAEVWLRVLREARVPCAPVQSLSQVIADPQVNARDGLLPLKGKGEGLVGVHSPFRLGSLPQPPNGPVPDLGGDTVEILREAGYPDGEIEALLARGAVEAADHTDVTGAA</sequence>
<dbReference type="PANTHER" id="PTHR48207">
    <property type="entry name" value="SUCCINATE--HYDROXYMETHYLGLUTARATE COA-TRANSFERASE"/>
    <property type="match status" value="1"/>
</dbReference>
<evidence type="ECO:0000313" key="3">
    <source>
        <dbReference type="Proteomes" id="UP000523007"/>
    </source>
</evidence>
<dbReference type="InterPro" id="IPR050483">
    <property type="entry name" value="CoA-transferase_III_domain"/>
</dbReference>
<organism evidence="2 3">
    <name type="scientific">Lipingzhangella halophila</name>
    <dbReference type="NCBI Taxonomy" id="1783352"/>
    <lineage>
        <taxon>Bacteria</taxon>
        <taxon>Bacillati</taxon>
        <taxon>Actinomycetota</taxon>
        <taxon>Actinomycetes</taxon>
        <taxon>Streptosporangiales</taxon>
        <taxon>Nocardiopsidaceae</taxon>
        <taxon>Lipingzhangella</taxon>
    </lineage>
</organism>
<dbReference type="InterPro" id="IPR003673">
    <property type="entry name" value="CoA-Trfase_fam_III"/>
</dbReference>
<accession>A0A7W7W606</accession>
<dbReference type="PANTHER" id="PTHR48207:SF3">
    <property type="entry name" value="SUCCINATE--HYDROXYMETHYLGLUTARATE COA-TRANSFERASE"/>
    <property type="match status" value="1"/>
</dbReference>
<dbReference type="AlphaFoldDB" id="A0A7W7W606"/>
<dbReference type="EMBL" id="JACHJT010000002">
    <property type="protein sequence ID" value="MBB4935293.1"/>
    <property type="molecule type" value="Genomic_DNA"/>
</dbReference>